<reference evidence="1" key="3">
    <citation type="submission" date="2023-05" db="EMBL/GenBank/DDBJ databases">
        <authorList>
            <person name="Smith C.H."/>
        </authorList>
    </citation>
    <scope>NUCLEOTIDE SEQUENCE</scope>
    <source>
        <strain evidence="1">CHS0354</strain>
        <tissue evidence="1">Mantle</tissue>
    </source>
</reference>
<comment type="caution">
    <text evidence="1">The sequence shown here is derived from an EMBL/GenBank/DDBJ whole genome shotgun (WGS) entry which is preliminary data.</text>
</comment>
<dbReference type="EMBL" id="JAEAOA010000624">
    <property type="protein sequence ID" value="KAK3596303.1"/>
    <property type="molecule type" value="Genomic_DNA"/>
</dbReference>
<protein>
    <submittedName>
        <fullName evidence="1">Uncharacterized protein</fullName>
    </submittedName>
</protein>
<sequence length="256" mass="29159">MALEENKYEVCDLLVQEGVVLTMKHPCKTVTMKDLPYLISGSLDYVKSSVYLLKCSNSWDPKSDNASEALEKVYCAQKYDVCDLLVREVISLSKKHLPYMILRSVDYVKTKVKQLKHTDSWDPKCNETYKALEEAYEKQKFDICDLLVQEGVSITEGVSLTMKKLSGVIMRSQISLESVRKAIQHLKDMNSCDPKYDDESETLEEAYCAMKYDICDLLIQEGVSLAMKNLLGIITRFQIALKSVKKAILHLKDTNS</sequence>
<organism evidence="1 2">
    <name type="scientific">Potamilus streckersoni</name>
    <dbReference type="NCBI Taxonomy" id="2493646"/>
    <lineage>
        <taxon>Eukaryota</taxon>
        <taxon>Metazoa</taxon>
        <taxon>Spiralia</taxon>
        <taxon>Lophotrochozoa</taxon>
        <taxon>Mollusca</taxon>
        <taxon>Bivalvia</taxon>
        <taxon>Autobranchia</taxon>
        <taxon>Heteroconchia</taxon>
        <taxon>Palaeoheterodonta</taxon>
        <taxon>Unionida</taxon>
        <taxon>Unionoidea</taxon>
        <taxon>Unionidae</taxon>
        <taxon>Ambleminae</taxon>
        <taxon>Lampsilini</taxon>
        <taxon>Potamilus</taxon>
    </lineage>
</organism>
<proteinExistence type="predicted"/>
<evidence type="ECO:0000313" key="2">
    <source>
        <dbReference type="Proteomes" id="UP001195483"/>
    </source>
</evidence>
<dbReference type="Proteomes" id="UP001195483">
    <property type="component" value="Unassembled WGS sequence"/>
</dbReference>
<gene>
    <name evidence="1" type="ORF">CHS0354_009800</name>
</gene>
<accession>A0AAE0SRL9</accession>
<dbReference type="AlphaFoldDB" id="A0AAE0SRL9"/>
<keyword evidence="2" id="KW-1185">Reference proteome</keyword>
<reference evidence="1" key="2">
    <citation type="journal article" date="2021" name="Genome Biol. Evol.">
        <title>Developing a high-quality reference genome for a parasitic bivalve with doubly uniparental inheritance (Bivalvia: Unionida).</title>
        <authorList>
            <person name="Smith C.H."/>
        </authorList>
    </citation>
    <scope>NUCLEOTIDE SEQUENCE</scope>
    <source>
        <strain evidence="1">CHS0354</strain>
        <tissue evidence="1">Mantle</tissue>
    </source>
</reference>
<name>A0AAE0SRL9_9BIVA</name>
<reference evidence="1" key="1">
    <citation type="journal article" date="2021" name="Genome Biol. Evol.">
        <title>A High-Quality Reference Genome for a Parasitic Bivalve with Doubly Uniparental Inheritance (Bivalvia: Unionida).</title>
        <authorList>
            <person name="Smith C.H."/>
        </authorList>
    </citation>
    <scope>NUCLEOTIDE SEQUENCE</scope>
    <source>
        <strain evidence="1">CHS0354</strain>
    </source>
</reference>
<evidence type="ECO:0000313" key="1">
    <source>
        <dbReference type="EMBL" id="KAK3596303.1"/>
    </source>
</evidence>